<organism evidence="2 3">
    <name type="scientific">Nisaea acidiphila</name>
    <dbReference type="NCBI Taxonomy" id="1862145"/>
    <lineage>
        <taxon>Bacteria</taxon>
        <taxon>Pseudomonadati</taxon>
        <taxon>Pseudomonadota</taxon>
        <taxon>Alphaproteobacteria</taxon>
        <taxon>Rhodospirillales</taxon>
        <taxon>Thalassobaculaceae</taxon>
        <taxon>Nisaea</taxon>
    </lineage>
</organism>
<dbReference type="RefSeq" id="WP_257771196.1">
    <property type="nucleotide sequence ID" value="NZ_CP102480.1"/>
</dbReference>
<evidence type="ECO:0000313" key="3">
    <source>
        <dbReference type="Proteomes" id="UP001060336"/>
    </source>
</evidence>
<gene>
    <name evidence="2" type="ORF">NUH88_07850</name>
</gene>
<accession>A0A9J7AWC4</accession>
<dbReference type="InterPro" id="IPR036653">
    <property type="entry name" value="CinA-like_C"/>
</dbReference>
<dbReference type="AlphaFoldDB" id="A0A9J7AWC4"/>
<reference evidence="2" key="1">
    <citation type="submission" date="2022-08" db="EMBL/GenBank/DDBJ databases">
        <title>Nisaea acidiphila sp. nov., isolated from a marine algal debris and emended description of the genus Nisaea Urios et al. 2008.</title>
        <authorList>
            <person name="Kwon K."/>
        </authorList>
    </citation>
    <scope>NUCLEOTIDE SEQUENCE</scope>
    <source>
        <strain evidence="2">MEBiC11861</strain>
    </source>
</reference>
<feature type="domain" description="CinA C-terminal" evidence="1">
    <location>
        <begin position="10"/>
        <end position="155"/>
    </location>
</feature>
<dbReference type="InterPro" id="IPR008136">
    <property type="entry name" value="CinA_C"/>
</dbReference>
<sequence length="164" mass="16926">MIALGRLGDAAGKLLKARGETIAVAESSAGGLISASLLAVPGASAYFVAGGVIYTQTAREILAEIDFEQHPGMRSASEPYAALLAETMRRRLDTTWGLAETGASGPSGNRYGDAAGHTCIALSGPVTRVFTLETGDGDREANMWRFTGAALEALVVALEEPVTG</sequence>
<dbReference type="EMBL" id="CP102480">
    <property type="protein sequence ID" value="UUX51600.1"/>
    <property type="molecule type" value="Genomic_DNA"/>
</dbReference>
<evidence type="ECO:0000313" key="2">
    <source>
        <dbReference type="EMBL" id="UUX51600.1"/>
    </source>
</evidence>
<keyword evidence="3" id="KW-1185">Reference proteome</keyword>
<dbReference type="Gene3D" id="3.90.950.20">
    <property type="entry name" value="CinA-like"/>
    <property type="match status" value="1"/>
</dbReference>
<dbReference type="KEGG" id="naci:NUH88_07850"/>
<dbReference type="Proteomes" id="UP001060336">
    <property type="component" value="Chromosome"/>
</dbReference>
<evidence type="ECO:0000259" key="1">
    <source>
        <dbReference type="Pfam" id="PF02464"/>
    </source>
</evidence>
<proteinExistence type="predicted"/>
<dbReference type="SUPFAM" id="SSF142433">
    <property type="entry name" value="CinA-like"/>
    <property type="match status" value="1"/>
</dbReference>
<name>A0A9J7AWC4_9PROT</name>
<dbReference type="Pfam" id="PF02464">
    <property type="entry name" value="CinA"/>
    <property type="match status" value="1"/>
</dbReference>
<protein>
    <submittedName>
        <fullName evidence="2">CinA family protein</fullName>
    </submittedName>
</protein>